<dbReference type="GO" id="GO:0004867">
    <property type="term" value="F:serine-type endopeptidase inhibitor activity"/>
    <property type="evidence" value="ECO:0007669"/>
    <property type="project" value="InterPro"/>
</dbReference>
<keyword evidence="4" id="KW-0732">Signal</keyword>
<dbReference type="EMBL" id="MK128419">
    <property type="protein sequence ID" value="QII22556.1"/>
    <property type="molecule type" value="mRNA"/>
</dbReference>
<dbReference type="InterPro" id="IPR023796">
    <property type="entry name" value="Serpin_dom"/>
</dbReference>
<dbReference type="InterPro" id="IPR042185">
    <property type="entry name" value="Serpin_sf_2"/>
</dbReference>
<accession>A0A6G7H937</accession>
<keyword evidence="3" id="KW-0472">Membrane</keyword>
<name>A0A6G7H937_9BILA</name>
<feature type="domain" description="Serpin" evidence="5">
    <location>
        <begin position="40"/>
        <end position="392"/>
    </location>
</feature>
<dbReference type="CDD" id="cd00172">
    <property type="entry name" value="serpin"/>
    <property type="match status" value="1"/>
</dbReference>
<dbReference type="AlphaFoldDB" id="A0A6G7H937"/>
<dbReference type="InterPro" id="IPR042178">
    <property type="entry name" value="Serpin_sf_1"/>
</dbReference>
<evidence type="ECO:0000256" key="2">
    <source>
        <dbReference type="RuleBase" id="RU000411"/>
    </source>
</evidence>
<keyword evidence="3" id="KW-0812">Transmembrane</keyword>
<comment type="similarity">
    <text evidence="1 2">Belongs to the serpin family.</text>
</comment>
<evidence type="ECO:0000313" key="6">
    <source>
        <dbReference type="EMBL" id="QII22556.1"/>
    </source>
</evidence>
<dbReference type="InterPro" id="IPR036186">
    <property type="entry name" value="Serpin_sf"/>
</dbReference>
<dbReference type="PANTHER" id="PTHR11461">
    <property type="entry name" value="SERINE PROTEASE INHIBITOR, SERPIN"/>
    <property type="match status" value="1"/>
</dbReference>
<dbReference type="PROSITE" id="PS00284">
    <property type="entry name" value="SERPIN"/>
    <property type="match status" value="1"/>
</dbReference>
<dbReference type="SMART" id="SM00093">
    <property type="entry name" value="SERPIN"/>
    <property type="match status" value="1"/>
</dbReference>
<proteinExistence type="evidence at transcript level"/>
<sequence>MRIFLTYTIFLLPFLVSQFANFGAVCGDVLMEKAQKDFAINLLRAATDENGMKACVMSPISVGIALAMTLIGAGGQTEKQMMDVLAKGATKEDAIEYLSRQYNKMIGTNEKYELISADKLLIQKNFNPLPAFTETITSKFGPQLETINFNEARKAAERINEWVANKTNDKLHDLVSPVIFNVLTRLVLLNAIYFKGKWVNTFISEATTPATFYEAKNKERQVDMMSTKGSFGLGHVDGVTVLTMPYSGDDIVMVVFLPDEKYGLANFEKDLTGERFSSLVNSSWTQSVEVKLPKFKIETRVDLNGPLKKLGIVDAFDNKANFSGMSEEPLRISKVVHKAFIEVNEEGTEAAAATGVVVMTRMMVHTQQFTADHPFLFAILRQRSVLFIGRYV</sequence>
<dbReference type="SUPFAM" id="SSF56574">
    <property type="entry name" value="Serpins"/>
    <property type="match status" value="1"/>
</dbReference>
<protein>
    <submittedName>
        <fullName evidence="6">Putative serpin</fullName>
    </submittedName>
</protein>
<evidence type="ECO:0000256" key="1">
    <source>
        <dbReference type="ARBA" id="ARBA00009500"/>
    </source>
</evidence>
<keyword evidence="3" id="KW-1133">Transmembrane helix</keyword>
<dbReference type="Gene3D" id="3.30.497.10">
    <property type="entry name" value="Antithrombin, subunit I, domain 2"/>
    <property type="match status" value="1"/>
</dbReference>
<evidence type="ECO:0000259" key="5">
    <source>
        <dbReference type="SMART" id="SM00093"/>
    </source>
</evidence>
<evidence type="ECO:0000256" key="3">
    <source>
        <dbReference type="SAM" id="Phobius"/>
    </source>
</evidence>
<feature type="signal peptide" evidence="4">
    <location>
        <begin position="1"/>
        <end position="19"/>
    </location>
</feature>
<reference evidence="6" key="1">
    <citation type="journal article" date="2019" name="Parasite">
        <title>Transcriptome and excretory-secretory proteome of infective-stage larvae of the nematode Gnathostoma spinigerum reveal potential immunodiagnostic targets for development.</title>
        <authorList>
            <person name="Nuamtanong S."/>
            <person name="Reamtong O."/>
            <person name="Phuphisut O."/>
            <person name="Chotsiri P."/>
            <person name="Malaithong P."/>
            <person name="Dekumyoy P."/>
            <person name="Adisakwattana P."/>
        </authorList>
    </citation>
    <scope>NUCLEOTIDE SEQUENCE</scope>
    <source>
        <strain evidence="6">Comp974seq0</strain>
    </source>
</reference>
<dbReference type="PANTHER" id="PTHR11461:SF211">
    <property type="entry name" value="GH10112P-RELATED"/>
    <property type="match status" value="1"/>
</dbReference>
<dbReference type="InterPro" id="IPR023795">
    <property type="entry name" value="Serpin_CS"/>
</dbReference>
<organism evidence="6">
    <name type="scientific">Gnathostoma spinigerum</name>
    <dbReference type="NCBI Taxonomy" id="75299"/>
    <lineage>
        <taxon>Eukaryota</taxon>
        <taxon>Metazoa</taxon>
        <taxon>Ecdysozoa</taxon>
        <taxon>Nematoda</taxon>
        <taxon>Chromadorea</taxon>
        <taxon>Rhabditida</taxon>
        <taxon>Spirurina</taxon>
        <taxon>Gnathostomatomorpha</taxon>
        <taxon>Gnathostomatoidea</taxon>
        <taxon>Gnathostomatidae</taxon>
        <taxon>Gnathostoma</taxon>
    </lineage>
</organism>
<evidence type="ECO:0000256" key="4">
    <source>
        <dbReference type="SAM" id="SignalP"/>
    </source>
</evidence>
<feature type="chain" id="PRO_5026017626" evidence="4">
    <location>
        <begin position="20"/>
        <end position="392"/>
    </location>
</feature>
<dbReference type="Gene3D" id="2.30.39.10">
    <property type="entry name" value="Alpha-1-antitrypsin, domain 1"/>
    <property type="match status" value="1"/>
</dbReference>
<dbReference type="GO" id="GO:0005615">
    <property type="term" value="C:extracellular space"/>
    <property type="evidence" value="ECO:0007669"/>
    <property type="project" value="InterPro"/>
</dbReference>
<feature type="transmembrane region" description="Helical" evidence="3">
    <location>
        <begin position="51"/>
        <end position="73"/>
    </location>
</feature>
<dbReference type="InterPro" id="IPR000215">
    <property type="entry name" value="Serpin_fam"/>
</dbReference>
<dbReference type="Pfam" id="PF00079">
    <property type="entry name" value="Serpin"/>
    <property type="match status" value="1"/>
</dbReference>